<evidence type="ECO:0008006" key="3">
    <source>
        <dbReference type="Google" id="ProtNLM"/>
    </source>
</evidence>
<proteinExistence type="predicted"/>
<gene>
    <name evidence="1" type="ORF">GCM10009093_16440</name>
</gene>
<sequence length="222" mass="24375">MSAHHTAPRPFVFDTEFDADGRVVQQSEWQPPKRSYSPAEVEAMLAEARLEARQQALNEVEALRANALSVVAQTIAEASHQLGGVVEQHRQESAALSMACAKALSSAAFDLFPRRPLEAAIEQLAEEIDASPRLVIRARDLDAEGRHQIEQLCQQAGFSGLVVFRDDASHPAAFSLEWTDGRAGFDPFEVETRLRERIGTVLDATQNNVSPQTYTTTDGSAF</sequence>
<accession>A0ABN0YBZ4</accession>
<dbReference type="RefSeq" id="WP_167176672.1">
    <property type="nucleotide sequence ID" value="NZ_BAAAEJ010000007.1"/>
</dbReference>
<dbReference type="EMBL" id="BAAAEJ010000007">
    <property type="protein sequence ID" value="GAA0390544.1"/>
    <property type="molecule type" value="Genomic_DNA"/>
</dbReference>
<name>A0ABN0YBZ4_9CAUL</name>
<evidence type="ECO:0000313" key="2">
    <source>
        <dbReference type="Proteomes" id="UP001500791"/>
    </source>
</evidence>
<comment type="caution">
    <text evidence="1">The sequence shown here is derived from an EMBL/GenBank/DDBJ whole genome shotgun (WGS) entry which is preliminary data.</text>
</comment>
<reference evidence="1 2" key="1">
    <citation type="journal article" date="2019" name="Int. J. Syst. Evol. Microbiol.">
        <title>The Global Catalogue of Microorganisms (GCM) 10K type strain sequencing project: providing services to taxonomists for standard genome sequencing and annotation.</title>
        <authorList>
            <consortium name="The Broad Institute Genomics Platform"/>
            <consortium name="The Broad Institute Genome Sequencing Center for Infectious Disease"/>
            <person name="Wu L."/>
            <person name="Ma J."/>
        </authorList>
    </citation>
    <scope>NUCLEOTIDE SEQUENCE [LARGE SCALE GENOMIC DNA]</scope>
    <source>
        <strain evidence="1 2">JCM 13476</strain>
    </source>
</reference>
<keyword evidence="2" id="KW-1185">Reference proteome</keyword>
<organism evidence="1 2">
    <name type="scientific">Brevundimonas terrae</name>
    <dbReference type="NCBI Taxonomy" id="363631"/>
    <lineage>
        <taxon>Bacteria</taxon>
        <taxon>Pseudomonadati</taxon>
        <taxon>Pseudomonadota</taxon>
        <taxon>Alphaproteobacteria</taxon>
        <taxon>Caulobacterales</taxon>
        <taxon>Caulobacteraceae</taxon>
        <taxon>Brevundimonas</taxon>
    </lineage>
</organism>
<protein>
    <recommendedName>
        <fullName evidence="3">Flagellar assembly protein FlbE</fullName>
    </recommendedName>
</protein>
<evidence type="ECO:0000313" key="1">
    <source>
        <dbReference type="EMBL" id="GAA0390544.1"/>
    </source>
</evidence>
<dbReference type="Proteomes" id="UP001500791">
    <property type="component" value="Unassembled WGS sequence"/>
</dbReference>